<evidence type="ECO:0000313" key="3">
    <source>
        <dbReference type="EMBL" id="EAY24334.1"/>
    </source>
</evidence>
<protein>
    <submittedName>
        <fullName evidence="3">Leucine-rich repeat containing protein</fullName>
    </submittedName>
</protein>
<keyword evidence="1" id="KW-0433">Leucine-rich repeat</keyword>
<dbReference type="Gene3D" id="3.80.10.10">
    <property type="entry name" value="Ribonuclease Inhibitor"/>
    <property type="match status" value="1"/>
</dbReference>
<dbReference type="RefSeq" id="WP_002705058.1">
    <property type="nucleotide sequence ID" value="NZ_AAWS01000073.1"/>
</dbReference>
<comment type="caution">
    <text evidence="3">The sequence shown here is derived from an EMBL/GenBank/DDBJ whole genome shotgun (WGS) entry which is preliminary data.</text>
</comment>
<organism evidence="3 4">
    <name type="scientific">Microscilla marina ATCC 23134</name>
    <dbReference type="NCBI Taxonomy" id="313606"/>
    <lineage>
        <taxon>Bacteria</taxon>
        <taxon>Pseudomonadati</taxon>
        <taxon>Bacteroidota</taxon>
        <taxon>Cytophagia</taxon>
        <taxon>Cytophagales</taxon>
        <taxon>Microscillaceae</taxon>
        <taxon>Microscilla</taxon>
    </lineage>
</organism>
<keyword evidence="2" id="KW-0677">Repeat</keyword>
<evidence type="ECO:0000313" key="4">
    <source>
        <dbReference type="Proteomes" id="UP000004095"/>
    </source>
</evidence>
<dbReference type="PROSITE" id="PS51450">
    <property type="entry name" value="LRR"/>
    <property type="match status" value="2"/>
</dbReference>
<dbReference type="InterPro" id="IPR003591">
    <property type="entry name" value="Leu-rich_rpt_typical-subtyp"/>
</dbReference>
<accession>A1ZZ75</accession>
<dbReference type="Pfam" id="PF13855">
    <property type="entry name" value="LRR_8"/>
    <property type="match status" value="2"/>
</dbReference>
<dbReference type="InterPro" id="IPR032675">
    <property type="entry name" value="LRR_dom_sf"/>
</dbReference>
<dbReference type="PANTHER" id="PTHR48051:SF1">
    <property type="entry name" value="RAS SUPPRESSOR PROTEIN 1"/>
    <property type="match status" value="1"/>
</dbReference>
<keyword evidence="4" id="KW-1185">Reference proteome</keyword>
<dbReference type="SMART" id="SM00369">
    <property type="entry name" value="LRR_TYP"/>
    <property type="match status" value="4"/>
</dbReference>
<dbReference type="OrthoDB" id="8532199at2"/>
<evidence type="ECO:0000256" key="1">
    <source>
        <dbReference type="ARBA" id="ARBA00022614"/>
    </source>
</evidence>
<dbReference type="eggNOG" id="COG4886">
    <property type="taxonomic scope" value="Bacteria"/>
</dbReference>
<reference evidence="3 4" key="1">
    <citation type="submission" date="2007-01" db="EMBL/GenBank/DDBJ databases">
        <authorList>
            <person name="Haygood M."/>
            <person name="Podell S."/>
            <person name="Anderson C."/>
            <person name="Hopkinson B."/>
            <person name="Roe K."/>
            <person name="Barbeau K."/>
            <person name="Gaasterland T."/>
            <person name="Ferriera S."/>
            <person name="Johnson J."/>
            <person name="Kravitz S."/>
            <person name="Beeson K."/>
            <person name="Sutton G."/>
            <person name="Rogers Y.-H."/>
            <person name="Friedman R."/>
            <person name="Frazier M."/>
            <person name="Venter J.C."/>
        </authorList>
    </citation>
    <scope>NUCLEOTIDE SEQUENCE [LARGE SCALE GENOMIC DNA]</scope>
    <source>
        <strain evidence="3 4">ATCC 23134</strain>
    </source>
</reference>
<dbReference type="EMBL" id="AAWS01000073">
    <property type="protein sequence ID" value="EAY24334.1"/>
    <property type="molecule type" value="Genomic_DNA"/>
</dbReference>
<name>A1ZZ75_MICM2</name>
<dbReference type="SUPFAM" id="SSF52058">
    <property type="entry name" value="L domain-like"/>
    <property type="match status" value="1"/>
</dbReference>
<dbReference type="InterPro" id="IPR050216">
    <property type="entry name" value="LRR_domain-containing"/>
</dbReference>
<sequence>MHTTQDIYKIKCLLDSDEETNIRMALQIVKGMGVPKELYVDFNNTFLKIFLCLEEGILTPLQSLQKLELFALEQLKHLPDAIGSLHNLKMLNLCANALQVIPESIGKLQKLQYLNLDSNYLHQLPTSLGQLKKLEWLELGQNKLETLPDSIGQLKNLRYLNLKRNYLTGLPSSFLELRQLTELYLEGNQFSKAFIEHLQNRMPHTRIIL</sequence>
<gene>
    <name evidence="3" type="ORF">M23134_05960</name>
</gene>
<dbReference type="AlphaFoldDB" id="A1ZZ75"/>
<evidence type="ECO:0000256" key="2">
    <source>
        <dbReference type="ARBA" id="ARBA00022737"/>
    </source>
</evidence>
<dbReference type="Proteomes" id="UP000004095">
    <property type="component" value="Unassembled WGS sequence"/>
</dbReference>
<dbReference type="PANTHER" id="PTHR48051">
    <property type="match status" value="1"/>
</dbReference>
<proteinExistence type="predicted"/>
<dbReference type="GO" id="GO:0005737">
    <property type="term" value="C:cytoplasm"/>
    <property type="evidence" value="ECO:0007669"/>
    <property type="project" value="TreeGrafter"/>
</dbReference>
<dbReference type="InterPro" id="IPR001611">
    <property type="entry name" value="Leu-rich_rpt"/>
</dbReference>
<dbReference type="SMART" id="SM00364">
    <property type="entry name" value="LRR_BAC"/>
    <property type="match status" value="3"/>
</dbReference>